<feature type="binding site" evidence="7">
    <location>
        <begin position="106"/>
        <end position="108"/>
    </location>
    <ligand>
        <name>ATP</name>
        <dbReference type="ChEBI" id="CHEBI:30616"/>
    </ligand>
</feature>
<keyword evidence="4" id="KW-0418">Kinase</keyword>
<feature type="domain" description="Protein kinase" evidence="9">
    <location>
        <begin position="24"/>
        <end position="294"/>
    </location>
</feature>
<evidence type="ECO:0000256" key="8">
    <source>
        <dbReference type="PIRSR" id="PIRSR630616-3"/>
    </source>
</evidence>
<keyword evidence="3 7" id="KW-0547">Nucleotide-binding</keyword>
<dbReference type="STRING" id="436017.A4RWS0"/>
<dbReference type="RefSeq" id="XP_001417626.1">
    <property type="nucleotide sequence ID" value="XM_001417589.1"/>
</dbReference>
<dbReference type="OMA" id="CAFADRQ"/>
<organism evidence="10 11">
    <name type="scientific">Ostreococcus lucimarinus (strain CCE9901)</name>
    <dbReference type="NCBI Taxonomy" id="436017"/>
    <lineage>
        <taxon>Eukaryota</taxon>
        <taxon>Viridiplantae</taxon>
        <taxon>Chlorophyta</taxon>
        <taxon>Mamiellophyceae</taxon>
        <taxon>Mamiellales</taxon>
        <taxon>Bathycoccaceae</taxon>
        <taxon>Ostreococcus</taxon>
    </lineage>
</organism>
<evidence type="ECO:0000256" key="4">
    <source>
        <dbReference type="ARBA" id="ARBA00022777"/>
    </source>
</evidence>
<dbReference type="Gramene" id="ABO95919">
    <property type="protein sequence ID" value="ABO95919"/>
    <property type="gene ID" value="OSTLU_87139"/>
</dbReference>
<feature type="active site" description="Proton acceptor" evidence="6">
    <location>
        <position position="152"/>
    </location>
</feature>
<dbReference type="SUPFAM" id="SSF56112">
    <property type="entry name" value="Protein kinase-like (PK-like)"/>
    <property type="match status" value="1"/>
</dbReference>
<dbReference type="HOGENOM" id="CLU_000288_63_0_1"/>
<dbReference type="InterPro" id="IPR011009">
    <property type="entry name" value="Kinase-like_dom_sf"/>
</dbReference>
<evidence type="ECO:0000256" key="3">
    <source>
        <dbReference type="ARBA" id="ARBA00022741"/>
    </source>
</evidence>
<dbReference type="PROSITE" id="PS50011">
    <property type="entry name" value="PROTEIN_KINASE_DOM"/>
    <property type="match status" value="1"/>
</dbReference>
<evidence type="ECO:0000313" key="10">
    <source>
        <dbReference type="EMBL" id="ABO95919.1"/>
    </source>
</evidence>
<dbReference type="GO" id="GO:0004674">
    <property type="term" value="F:protein serine/threonine kinase activity"/>
    <property type="evidence" value="ECO:0007669"/>
    <property type="project" value="UniProtKB-KW"/>
</dbReference>
<evidence type="ECO:0000256" key="2">
    <source>
        <dbReference type="ARBA" id="ARBA00022679"/>
    </source>
</evidence>
<dbReference type="InterPro" id="IPR030616">
    <property type="entry name" value="Aur-like"/>
</dbReference>
<dbReference type="GO" id="GO:0005524">
    <property type="term" value="F:ATP binding"/>
    <property type="evidence" value="ECO:0007669"/>
    <property type="project" value="UniProtKB-KW"/>
</dbReference>
<feature type="binding site" evidence="7">
    <location>
        <position position="53"/>
    </location>
    <ligand>
        <name>ATP</name>
        <dbReference type="ChEBI" id="CHEBI:30616"/>
    </ligand>
</feature>
<evidence type="ECO:0000256" key="6">
    <source>
        <dbReference type="PIRSR" id="PIRSR630616-1"/>
    </source>
</evidence>
<dbReference type="InterPro" id="IPR000719">
    <property type="entry name" value="Prot_kinase_dom"/>
</dbReference>
<keyword evidence="1" id="KW-0723">Serine/threonine-protein kinase</keyword>
<protein>
    <recommendedName>
        <fullName evidence="9">Protein kinase domain-containing protein</fullName>
    </recommendedName>
</protein>
<dbReference type="FunFam" id="1.10.510.10:FF:000571">
    <property type="entry name" value="Maternal embryonic leucine zipper kinase"/>
    <property type="match status" value="1"/>
</dbReference>
<dbReference type="AlphaFoldDB" id="A4RWS0"/>
<dbReference type="Pfam" id="PF00069">
    <property type="entry name" value="Pkinase"/>
    <property type="match status" value="1"/>
</dbReference>
<gene>
    <name evidence="10" type="ORF">OSTLU_87139</name>
</gene>
<evidence type="ECO:0000259" key="9">
    <source>
        <dbReference type="PROSITE" id="PS50011"/>
    </source>
</evidence>
<evidence type="ECO:0000256" key="1">
    <source>
        <dbReference type="ARBA" id="ARBA00022527"/>
    </source>
</evidence>
<feature type="binding site" evidence="7">
    <location>
        <begin position="156"/>
        <end position="157"/>
    </location>
    <ligand>
        <name>ATP</name>
        <dbReference type="ChEBI" id="CHEBI:30616"/>
    </ligand>
</feature>
<evidence type="ECO:0000313" key="11">
    <source>
        <dbReference type="Proteomes" id="UP000001568"/>
    </source>
</evidence>
<feature type="binding site" evidence="7">
    <location>
        <position position="171"/>
    </location>
    <ligand>
        <name>ATP</name>
        <dbReference type="ChEBI" id="CHEBI:30616"/>
    </ligand>
</feature>
<proteinExistence type="predicted"/>
<evidence type="ECO:0000256" key="7">
    <source>
        <dbReference type="PIRSR" id="PIRSR630616-2"/>
    </source>
</evidence>
<dbReference type="OrthoDB" id="496782at2759"/>
<name>A4RWS0_OSTLU</name>
<dbReference type="Gene3D" id="1.10.510.10">
    <property type="entry name" value="Transferase(Phosphotransferase) domain 1"/>
    <property type="match status" value="1"/>
</dbReference>
<sequence>MMRSTRAAANELARGTTVGKNARYEVTKLINRGGTALVYEGVDRETGEKVALKCLDVGDGARVKVPLAAVKREIKYATKLMASTSRVVRLMNVVNDGEDLLVLVFELARGVDVLDFINARGGRLDEVTARRLFSQLVEAIRMIHDHGLCHRDVKPENAIVCEPHGDLKLIDFGLAKGLDSVATRAVGTPDYMAPEMLDKHDGDGNVRRTKYDAKACDVWSCGVFCYIMLTGTYPFQNPDRPNSVKLTLENIVKGNIAPMSRSISNEVKDLILRMLHPDPKKRITLREVSRHPWVLAGSPARGTGAVSRRLSLVELGRRARAMLTGQRRKSEDTTI</sequence>
<keyword evidence="5 7" id="KW-0067">ATP-binding</keyword>
<dbReference type="GeneID" id="5001645"/>
<dbReference type="KEGG" id="olu:OSTLU_87139"/>
<dbReference type="PANTHER" id="PTHR24350">
    <property type="entry name" value="SERINE/THREONINE-PROTEIN KINASE IAL-RELATED"/>
    <property type="match status" value="1"/>
</dbReference>
<accession>A4RWS0</accession>
<keyword evidence="11" id="KW-1185">Reference proteome</keyword>
<dbReference type="Proteomes" id="UP000001568">
    <property type="component" value="Chromosome 4"/>
</dbReference>
<dbReference type="SMART" id="SM00220">
    <property type="entry name" value="S_TKc"/>
    <property type="match status" value="1"/>
</dbReference>
<dbReference type="eggNOG" id="KOG0583">
    <property type="taxonomic scope" value="Eukaryota"/>
</dbReference>
<keyword evidence="2" id="KW-0808">Transferase</keyword>
<feature type="cross-link" description="Glycyl lysine isopeptide (Lys-Gly) (interchain with G-Cter in SUMO2)" evidence="8">
    <location>
        <position position="154"/>
    </location>
</feature>
<reference evidence="10 11" key="1">
    <citation type="journal article" date="2007" name="Proc. Natl. Acad. Sci. U.S.A.">
        <title>The tiny eukaryote Ostreococcus provides genomic insights into the paradox of plankton speciation.</title>
        <authorList>
            <person name="Palenik B."/>
            <person name="Grimwood J."/>
            <person name="Aerts A."/>
            <person name="Rouze P."/>
            <person name="Salamov A."/>
            <person name="Putnam N."/>
            <person name="Dupont C."/>
            <person name="Jorgensen R."/>
            <person name="Derelle E."/>
            <person name="Rombauts S."/>
            <person name="Zhou K."/>
            <person name="Otillar R."/>
            <person name="Merchant S.S."/>
            <person name="Podell S."/>
            <person name="Gaasterland T."/>
            <person name="Napoli C."/>
            <person name="Gendler K."/>
            <person name="Manuell A."/>
            <person name="Tai V."/>
            <person name="Vallon O."/>
            <person name="Piganeau G."/>
            <person name="Jancek S."/>
            <person name="Heijde M."/>
            <person name="Jabbari K."/>
            <person name="Bowler C."/>
            <person name="Lohr M."/>
            <person name="Robbens S."/>
            <person name="Werner G."/>
            <person name="Dubchak I."/>
            <person name="Pazour G.J."/>
            <person name="Ren Q."/>
            <person name="Paulsen I."/>
            <person name="Delwiche C."/>
            <person name="Schmutz J."/>
            <person name="Rokhsar D."/>
            <person name="Van de Peer Y."/>
            <person name="Moreau H."/>
            <person name="Grigoriev I.V."/>
        </authorList>
    </citation>
    <scope>NUCLEOTIDE SEQUENCE [LARGE SCALE GENOMIC DNA]</scope>
    <source>
        <strain evidence="10 11">CCE9901</strain>
    </source>
</reference>
<dbReference type="EMBL" id="CP000584">
    <property type="protein sequence ID" value="ABO95919.1"/>
    <property type="molecule type" value="Genomic_DNA"/>
</dbReference>
<evidence type="ECO:0000256" key="5">
    <source>
        <dbReference type="ARBA" id="ARBA00022840"/>
    </source>
</evidence>